<comment type="caution">
    <text evidence="1">The sequence shown here is derived from an EMBL/GenBank/DDBJ whole genome shotgun (WGS) entry which is preliminary data.</text>
</comment>
<evidence type="ECO:0000313" key="2">
    <source>
        <dbReference type="Proteomes" id="UP000499080"/>
    </source>
</evidence>
<keyword evidence="2" id="KW-1185">Reference proteome</keyword>
<reference evidence="1 2" key="1">
    <citation type="journal article" date="2019" name="Sci. Rep.">
        <title>Orb-weaving spider Araneus ventricosus genome elucidates the spidroin gene catalogue.</title>
        <authorList>
            <person name="Kono N."/>
            <person name="Nakamura H."/>
            <person name="Ohtoshi R."/>
            <person name="Moran D.A.P."/>
            <person name="Shinohara A."/>
            <person name="Yoshida Y."/>
            <person name="Fujiwara M."/>
            <person name="Mori M."/>
            <person name="Tomita M."/>
            <person name="Arakawa K."/>
        </authorList>
    </citation>
    <scope>NUCLEOTIDE SEQUENCE [LARGE SCALE GENOMIC DNA]</scope>
</reference>
<dbReference type="AlphaFoldDB" id="A0A4Y2C1E4"/>
<sequence>MARWQMKQMTRHRHISIQLQKEDIRRFQRASRVHGESDEVWYRTRALPRPKPTLPS</sequence>
<dbReference type="EMBL" id="BGPR01161706">
    <property type="protein sequence ID" value="GBL98290.1"/>
    <property type="molecule type" value="Genomic_DNA"/>
</dbReference>
<gene>
    <name evidence="1" type="ORF">AVEN_52293_1</name>
</gene>
<proteinExistence type="predicted"/>
<feature type="non-terminal residue" evidence="1">
    <location>
        <position position="56"/>
    </location>
</feature>
<dbReference type="Proteomes" id="UP000499080">
    <property type="component" value="Unassembled WGS sequence"/>
</dbReference>
<evidence type="ECO:0000313" key="1">
    <source>
        <dbReference type="EMBL" id="GBL98290.1"/>
    </source>
</evidence>
<organism evidence="1 2">
    <name type="scientific">Araneus ventricosus</name>
    <name type="common">Orbweaver spider</name>
    <name type="synonym">Epeira ventricosa</name>
    <dbReference type="NCBI Taxonomy" id="182803"/>
    <lineage>
        <taxon>Eukaryota</taxon>
        <taxon>Metazoa</taxon>
        <taxon>Ecdysozoa</taxon>
        <taxon>Arthropoda</taxon>
        <taxon>Chelicerata</taxon>
        <taxon>Arachnida</taxon>
        <taxon>Araneae</taxon>
        <taxon>Araneomorphae</taxon>
        <taxon>Entelegynae</taxon>
        <taxon>Araneoidea</taxon>
        <taxon>Araneidae</taxon>
        <taxon>Araneus</taxon>
    </lineage>
</organism>
<protein>
    <submittedName>
        <fullName evidence="1">Uncharacterized protein</fullName>
    </submittedName>
</protein>
<accession>A0A4Y2C1E4</accession>
<name>A0A4Y2C1E4_ARAVE</name>